<dbReference type="InterPro" id="IPR006091">
    <property type="entry name" value="Acyl-CoA_Oxase/DH_mid-dom"/>
</dbReference>
<comment type="cofactor">
    <cofactor evidence="1 5">
        <name>FAD</name>
        <dbReference type="ChEBI" id="CHEBI:57692"/>
    </cofactor>
</comment>
<reference evidence="11" key="1">
    <citation type="journal article" date="2019" name="Int. J. Syst. Evol. Microbiol.">
        <title>The Global Catalogue of Microorganisms (GCM) 10K type strain sequencing project: providing services to taxonomists for standard genome sequencing and annotation.</title>
        <authorList>
            <consortium name="The Broad Institute Genomics Platform"/>
            <consortium name="The Broad Institute Genome Sequencing Center for Infectious Disease"/>
            <person name="Wu L."/>
            <person name="Ma J."/>
        </authorList>
    </citation>
    <scope>NUCLEOTIDE SEQUENCE [LARGE SCALE GENOMIC DNA]</scope>
    <source>
        <strain evidence="11">NBRC 108730</strain>
    </source>
</reference>
<dbReference type="PANTHER" id="PTHR43188">
    <property type="entry name" value="ACYL-COENZYME A OXIDASE"/>
    <property type="match status" value="1"/>
</dbReference>
<dbReference type="InterPro" id="IPR046373">
    <property type="entry name" value="Acyl-CoA_Oxase/DH_mid-dom_sf"/>
</dbReference>
<evidence type="ECO:0000259" key="8">
    <source>
        <dbReference type="Pfam" id="PF02770"/>
    </source>
</evidence>
<proteinExistence type="inferred from homology"/>
<dbReference type="InterPro" id="IPR009075">
    <property type="entry name" value="AcylCo_DH/oxidase_C"/>
</dbReference>
<feature type="domain" description="Acyl-CoA dehydrogenase/oxidase N-terminal" evidence="9">
    <location>
        <begin position="20"/>
        <end position="130"/>
    </location>
</feature>
<keyword evidence="3 5" id="KW-0285">Flavoprotein</keyword>
<dbReference type="InterPro" id="IPR009100">
    <property type="entry name" value="AcylCoA_DH/oxidase_NM_dom_sf"/>
</dbReference>
<dbReference type="SUPFAM" id="SSF47203">
    <property type="entry name" value="Acyl-CoA dehydrogenase C-terminal domain-like"/>
    <property type="match status" value="1"/>
</dbReference>
<dbReference type="Pfam" id="PF02771">
    <property type="entry name" value="Acyl-CoA_dh_N"/>
    <property type="match status" value="1"/>
</dbReference>
<evidence type="ECO:0000259" key="9">
    <source>
        <dbReference type="Pfam" id="PF02771"/>
    </source>
</evidence>
<evidence type="ECO:0000259" key="7">
    <source>
        <dbReference type="Pfam" id="PF00441"/>
    </source>
</evidence>
<keyword evidence="11" id="KW-1185">Reference proteome</keyword>
<dbReference type="InterPro" id="IPR013786">
    <property type="entry name" value="AcylCoA_DH/ox_N"/>
</dbReference>
<protein>
    <submittedName>
        <fullName evidence="10">Acyl-CoA dehydrogenase</fullName>
    </submittedName>
</protein>
<sequence>MDDLTTALDTDLLLLDDQATDADRAVRDRVRGFVDGALLPVINDYWERAEFPFDLVPAFAALNVAGLAIEGYGCPGMSRLAAGLVSVELSRGDGSFNTFSGVHSGLAMGSIAMLGSEEQKQRWLPAMARLEQVGAFGLTEPDHGSDSVALSTTARRDGDSWVLDGRKRWIGNASWADLVIVWARDEADGQVKGFVVERPDGDPPGYSTTLITGKIGKRAVWQPDVVLDGVRVHDDNRLAECHSFKDVNRVLSATRAGAAWEALGHAIACYEIALTYAKRREQFGRPIAGFQAGADEGSPRCSPPSRTCSLLCYRMATLQETGRLTGPMASMSRRPPRGWPGRWRSTPETSWAATGCCSSTTSRGTSPTWRSSTPTRAPTTCRR</sequence>
<organism evidence="10 11">
    <name type="scientific">Angustibacter aerolatus</name>
    <dbReference type="NCBI Taxonomy" id="1162965"/>
    <lineage>
        <taxon>Bacteria</taxon>
        <taxon>Bacillati</taxon>
        <taxon>Actinomycetota</taxon>
        <taxon>Actinomycetes</taxon>
        <taxon>Kineosporiales</taxon>
        <taxon>Kineosporiaceae</taxon>
    </lineage>
</organism>
<feature type="domain" description="Acyl-CoA dehydrogenase/oxidase C-terminal" evidence="7">
    <location>
        <begin position="247"/>
        <end position="331"/>
    </location>
</feature>
<evidence type="ECO:0000256" key="4">
    <source>
        <dbReference type="ARBA" id="ARBA00022827"/>
    </source>
</evidence>
<evidence type="ECO:0000256" key="3">
    <source>
        <dbReference type="ARBA" id="ARBA00022630"/>
    </source>
</evidence>
<keyword evidence="4 5" id="KW-0274">FAD</keyword>
<dbReference type="Gene3D" id="1.10.540.10">
    <property type="entry name" value="Acyl-CoA dehydrogenase/oxidase, N-terminal domain"/>
    <property type="match status" value="1"/>
</dbReference>
<evidence type="ECO:0000256" key="6">
    <source>
        <dbReference type="SAM" id="MobiDB-lite"/>
    </source>
</evidence>
<evidence type="ECO:0000256" key="1">
    <source>
        <dbReference type="ARBA" id="ARBA00001974"/>
    </source>
</evidence>
<evidence type="ECO:0000313" key="11">
    <source>
        <dbReference type="Proteomes" id="UP001157017"/>
    </source>
</evidence>
<evidence type="ECO:0000256" key="2">
    <source>
        <dbReference type="ARBA" id="ARBA00009347"/>
    </source>
</evidence>
<dbReference type="SUPFAM" id="SSF56645">
    <property type="entry name" value="Acyl-CoA dehydrogenase NM domain-like"/>
    <property type="match status" value="1"/>
</dbReference>
<gene>
    <name evidence="10" type="ORF">GCM10025868_27110</name>
</gene>
<accession>A0ABQ6JGU8</accession>
<evidence type="ECO:0000313" key="10">
    <source>
        <dbReference type="EMBL" id="GMA87461.1"/>
    </source>
</evidence>
<dbReference type="Gene3D" id="2.40.110.10">
    <property type="entry name" value="Butyryl-CoA Dehydrogenase, subunit A, domain 2"/>
    <property type="match status" value="1"/>
</dbReference>
<dbReference type="InterPro" id="IPR045008">
    <property type="entry name" value="ACX4-like"/>
</dbReference>
<dbReference type="Proteomes" id="UP001157017">
    <property type="component" value="Unassembled WGS sequence"/>
</dbReference>
<dbReference type="InterPro" id="IPR036250">
    <property type="entry name" value="AcylCo_DH-like_C"/>
</dbReference>
<evidence type="ECO:0000256" key="5">
    <source>
        <dbReference type="RuleBase" id="RU362125"/>
    </source>
</evidence>
<dbReference type="InterPro" id="IPR037069">
    <property type="entry name" value="AcylCoA_DH/ox_N_sf"/>
</dbReference>
<comment type="similarity">
    <text evidence="2 5">Belongs to the acyl-CoA dehydrogenase family.</text>
</comment>
<dbReference type="EMBL" id="BSUZ01000001">
    <property type="protein sequence ID" value="GMA87461.1"/>
    <property type="molecule type" value="Genomic_DNA"/>
</dbReference>
<feature type="domain" description="Acyl-CoA oxidase/dehydrogenase middle" evidence="8">
    <location>
        <begin position="135"/>
        <end position="230"/>
    </location>
</feature>
<name>A0ABQ6JGU8_9ACTN</name>
<dbReference type="PANTHER" id="PTHR43188:SF1">
    <property type="entry name" value="ACYL-COA DEHYDROGENASE"/>
    <property type="match status" value="1"/>
</dbReference>
<feature type="region of interest" description="Disordered" evidence="6">
    <location>
        <begin position="326"/>
        <end position="383"/>
    </location>
</feature>
<dbReference type="Pfam" id="PF02770">
    <property type="entry name" value="Acyl-CoA_dh_M"/>
    <property type="match status" value="1"/>
</dbReference>
<keyword evidence="5" id="KW-0560">Oxidoreductase</keyword>
<dbReference type="Gene3D" id="1.20.140.10">
    <property type="entry name" value="Butyryl-CoA Dehydrogenase, subunit A, domain 3"/>
    <property type="match status" value="1"/>
</dbReference>
<feature type="compositionally biased region" description="Low complexity" evidence="6">
    <location>
        <begin position="339"/>
        <end position="383"/>
    </location>
</feature>
<dbReference type="Pfam" id="PF00441">
    <property type="entry name" value="Acyl-CoA_dh_1"/>
    <property type="match status" value="1"/>
</dbReference>
<comment type="caution">
    <text evidence="10">The sequence shown here is derived from an EMBL/GenBank/DDBJ whole genome shotgun (WGS) entry which is preliminary data.</text>
</comment>